<protein>
    <recommendedName>
        <fullName evidence="7">DNA repair metallo-beta-lactamase domain-containing protein</fullName>
    </recommendedName>
</protein>
<evidence type="ECO:0000256" key="3">
    <source>
        <dbReference type="ARBA" id="ARBA00022839"/>
    </source>
</evidence>
<name>A0A165DH09_EXIGL</name>
<feature type="region of interest" description="Disordered" evidence="4">
    <location>
        <begin position="808"/>
        <end position="879"/>
    </location>
</feature>
<evidence type="ECO:0000313" key="6">
    <source>
        <dbReference type="Proteomes" id="UP000077266"/>
    </source>
</evidence>
<dbReference type="Gene3D" id="3.60.15.10">
    <property type="entry name" value="Ribonuclease Z/Hydroxyacylglutathione hydrolase-like"/>
    <property type="match status" value="1"/>
</dbReference>
<evidence type="ECO:0008006" key="7">
    <source>
        <dbReference type="Google" id="ProtNLM"/>
    </source>
</evidence>
<gene>
    <name evidence="5" type="ORF">EXIGLDRAFT_753795</name>
</gene>
<dbReference type="OrthoDB" id="5561659at2759"/>
<keyword evidence="2" id="KW-0378">Hydrolase</keyword>
<dbReference type="GO" id="GO:0036297">
    <property type="term" value="P:interstrand cross-link repair"/>
    <property type="evidence" value="ECO:0007669"/>
    <property type="project" value="TreeGrafter"/>
</dbReference>
<evidence type="ECO:0000256" key="2">
    <source>
        <dbReference type="ARBA" id="ARBA00022801"/>
    </source>
</evidence>
<reference evidence="5 6" key="1">
    <citation type="journal article" date="2016" name="Mol. Biol. Evol.">
        <title>Comparative Genomics of Early-Diverging Mushroom-Forming Fungi Provides Insights into the Origins of Lignocellulose Decay Capabilities.</title>
        <authorList>
            <person name="Nagy L.G."/>
            <person name="Riley R."/>
            <person name="Tritt A."/>
            <person name="Adam C."/>
            <person name="Daum C."/>
            <person name="Floudas D."/>
            <person name="Sun H."/>
            <person name="Yadav J.S."/>
            <person name="Pangilinan J."/>
            <person name="Larsson K.H."/>
            <person name="Matsuura K."/>
            <person name="Barry K."/>
            <person name="Labutti K."/>
            <person name="Kuo R."/>
            <person name="Ohm R.A."/>
            <person name="Bhattacharya S.S."/>
            <person name="Shirouzu T."/>
            <person name="Yoshinaga Y."/>
            <person name="Martin F.M."/>
            <person name="Grigoriev I.V."/>
            <person name="Hibbett D.S."/>
        </authorList>
    </citation>
    <scope>NUCLEOTIDE SEQUENCE [LARGE SCALE GENOMIC DNA]</scope>
    <source>
        <strain evidence="5 6">HHB12029</strain>
    </source>
</reference>
<keyword evidence="6" id="KW-1185">Reference proteome</keyword>
<dbReference type="PANTHER" id="PTHR23240:SF8">
    <property type="entry name" value="PROTEIN ARTEMIS"/>
    <property type="match status" value="1"/>
</dbReference>
<feature type="compositionally biased region" description="Polar residues" evidence="4">
    <location>
        <begin position="766"/>
        <end position="779"/>
    </location>
</feature>
<evidence type="ECO:0000256" key="1">
    <source>
        <dbReference type="ARBA" id="ARBA00022722"/>
    </source>
</evidence>
<feature type="region of interest" description="Disordered" evidence="4">
    <location>
        <begin position="522"/>
        <end position="793"/>
    </location>
</feature>
<dbReference type="GO" id="GO:0035312">
    <property type="term" value="F:5'-3' DNA exonuclease activity"/>
    <property type="evidence" value="ECO:0007669"/>
    <property type="project" value="TreeGrafter"/>
</dbReference>
<dbReference type="EMBL" id="KV426221">
    <property type="protein sequence ID" value="KZV84512.1"/>
    <property type="molecule type" value="Genomic_DNA"/>
</dbReference>
<feature type="compositionally biased region" description="Polar residues" evidence="4">
    <location>
        <begin position="742"/>
        <end position="756"/>
    </location>
</feature>
<feature type="region of interest" description="Disordered" evidence="4">
    <location>
        <begin position="488"/>
        <end position="509"/>
    </location>
</feature>
<feature type="compositionally biased region" description="Basic and acidic residues" evidence="4">
    <location>
        <begin position="826"/>
        <end position="844"/>
    </location>
</feature>
<organism evidence="5 6">
    <name type="scientific">Exidia glandulosa HHB12029</name>
    <dbReference type="NCBI Taxonomy" id="1314781"/>
    <lineage>
        <taxon>Eukaryota</taxon>
        <taxon>Fungi</taxon>
        <taxon>Dikarya</taxon>
        <taxon>Basidiomycota</taxon>
        <taxon>Agaricomycotina</taxon>
        <taxon>Agaricomycetes</taxon>
        <taxon>Auriculariales</taxon>
        <taxon>Exidiaceae</taxon>
        <taxon>Exidia</taxon>
    </lineage>
</organism>
<dbReference type="STRING" id="1314781.A0A165DH09"/>
<dbReference type="GO" id="GO:0006303">
    <property type="term" value="P:double-strand break repair via nonhomologous end joining"/>
    <property type="evidence" value="ECO:0007669"/>
    <property type="project" value="TreeGrafter"/>
</dbReference>
<dbReference type="GO" id="GO:0000723">
    <property type="term" value="P:telomere maintenance"/>
    <property type="evidence" value="ECO:0007669"/>
    <property type="project" value="TreeGrafter"/>
</dbReference>
<dbReference type="AlphaFoldDB" id="A0A165DH09"/>
<dbReference type="InParanoid" id="A0A165DH09"/>
<dbReference type="Gene3D" id="3.40.50.12650">
    <property type="match status" value="1"/>
</dbReference>
<dbReference type="GO" id="GO:0003684">
    <property type="term" value="F:damaged DNA binding"/>
    <property type="evidence" value="ECO:0007669"/>
    <property type="project" value="TreeGrafter"/>
</dbReference>
<dbReference type="Proteomes" id="UP000077266">
    <property type="component" value="Unassembled WGS sequence"/>
</dbReference>
<evidence type="ECO:0000313" key="5">
    <source>
        <dbReference type="EMBL" id="KZV84512.1"/>
    </source>
</evidence>
<dbReference type="SUPFAM" id="SSF56281">
    <property type="entry name" value="Metallo-hydrolase/oxidoreductase"/>
    <property type="match status" value="1"/>
</dbReference>
<dbReference type="PANTHER" id="PTHR23240">
    <property type="entry name" value="DNA CROSS-LINK REPAIR PROTEIN PSO2/SNM1-RELATED"/>
    <property type="match status" value="1"/>
</dbReference>
<evidence type="ECO:0000256" key="4">
    <source>
        <dbReference type="SAM" id="MobiDB-lite"/>
    </source>
</evidence>
<dbReference type="InterPro" id="IPR036866">
    <property type="entry name" value="RibonucZ/Hydroxyglut_hydro"/>
</dbReference>
<keyword evidence="1" id="KW-0540">Nuclease</keyword>
<feature type="compositionally biased region" description="Polar residues" evidence="4">
    <location>
        <begin position="687"/>
        <end position="698"/>
    </location>
</feature>
<sequence>MPTGTPNYGLIPPFNIRVDTFHTPRDEPFSPPALYLLSHTHTDHTVGLSAKSFSSRVVCSPDARQMLLAMEPAADRIAVDNGKKALRNRPFSHLKIDPVTREDGSVDYSMTRDLLLALPLNTPRVFELSGAESVTITLIDANHCLGAVMFLVEGEKGAVLHTGDFRAEPAFLASLRMNPLLQRYITPKFSFSGSDNGPTRTLDAIYLDTACMLSTHQVPSKVDATEGLVQLMALFPAKTRFFLNCWTWGYEDILKAVASAFQSKIHVDRYKYSVFMKTSDPFLKALVSLDENVSRFHACERHDRCKQIDFPRNTESIVYVNPVDMSVERWDAYLKETRTRLEAGEPLTNLIVPLARHSPLPELQAFVKMFRPKCVVPNTLDPALHGVDYAAMVPMFEDCLAPGGGAVMKDQMLSERISLGPASLSRKTVEPRDGLKIQLENFVGLEGTDDAEDLAKWAEAGKGWKMQVLKDFLPDTLKSALDRVLSAKKPAPAVTRRKAGSDDETTDDEQSYVASLDFHLTSSPLAGRSQEGKMFDTDEASTTPKRDNAPQTPKTLRRQRSMPDVSPTATPKSSQRSKGKGKCTDNTFELLGLSRPERSNSEPQLNPLGTPFSSPLRTLKRKRNTEETVAKAGPLLRRTSTPRQADREATLEATDPESDVLPLQSSRYDTSRRPVATISRPWEGQQPGPSLSRSSSKRPATLAAAKSAPSGDGGMRKRVKQLPQPEKNPRAPSVRPSEAGSLGSTSRKPVTVSRKSTLLDARSSSDESTSVVPDSQDSGVSAVLRRKRTVTEEEIILPISVPGPSRRRALLVADSDKDKERRRRLKEQTRRMSDIQHEEPRRPDFAATKRSKTEGDVEPERKRLKTKDRVSAGHGDRQLTPLNLHAHEPFGLEVVRPTRQLTPLNFHSYEPFGLEVTVPGVGFNLRDSQGGVPAEEFDY</sequence>
<proteinExistence type="predicted"/>
<keyword evidence="3" id="KW-0269">Exonuclease</keyword>
<feature type="compositionally biased region" description="Basic and acidic residues" evidence="4">
    <location>
        <begin position="851"/>
        <end position="877"/>
    </location>
</feature>
<accession>A0A165DH09</accession>